<protein>
    <submittedName>
        <fullName evidence="1">Uncharacterized protein</fullName>
    </submittedName>
</protein>
<evidence type="ECO:0000313" key="2">
    <source>
        <dbReference type="Proteomes" id="UP001234297"/>
    </source>
</evidence>
<keyword evidence="2" id="KW-1185">Reference proteome</keyword>
<sequence>MRLADFNDSDVVVSPIKRLVLYQSNSEDFTSPLKETCADDFDAGVTPLPGRRYGTLQYAFSVPSTTTCSSPASCGGISIPPLERDTPIRVMHKDSSSLMLCHLNLGLCLIGVELEGNPSLAKGCPIDWLPSKMKECGHIVGISVDNSCVGWNNLVASAIRGRYKLDFRPVILLSIMTMAGAVLLGYSAISRDGRGLRGTYQEREREREGEKEEMVFYFKARPDAGDYTIFMGLDKHENEELIKYGFPEDIWFHVDKMSSAHVYVRLKKGQTIDDISEGLLEDCAQLVKANSIQGNKVNNIDVVYTPWFNLKKTPSMDVGQVGFHNTKMVRTVRVEKRINEVVNRLNKTKVERKPDLKVEREQVNAAERAERKLQLRDKKRREEMERLEKEKQAEIRSYKGLMVSDKMTSNKQIAATSKSLQELEEDFM</sequence>
<proteinExistence type="predicted"/>
<comment type="caution">
    <text evidence="1">The sequence shown here is derived from an EMBL/GenBank/DDBJ whole genome shotgun (WGS) entry which is preliminary data.</text>
</comment>
<evidence type="ECO:0000313" key="1">
    <source>
        <dbReference type="EMBL" id="KAJ8644746.1"/>
    </source>
</evidence>
<dbReference type="EMBL" id="CM056810">
    <property type="protein sequence ID" value="KAJ8644746.1"/>
    <property type="molecule type" value="Genomic_DNA"/>
</dbReference>
<accession>A0ACC2MGI7</accession>
<name>A0ACC2MGI7_PERAE</name>
<gene>
    <name evidence="1" type="ORF">MRB53_006494</name>
</gene>
<dbReference type="Proteomes" id="UP001234297">
    <property type="component" value="Chromosome 2"/>
</dbReference>
<reference evidence="1 2" key="1">
    <citation type="journal article" date="2022" name="Hortic Res">
        <title>A haplotype resolved chromosomal level avocado genome allows analysis of novel avocado genes.</title>
        <authorList>
            <person name="Nath O."/>
            <person name="Fletcher S.J."/>
            <person name="Hayward A."/>
            <person name="Shaw L.M."/>
            <person name="Masouleh A.K."/>
            <person name="Furtado A."/>
            <person name="Henry R.J."/>
            <person name="Mitter N."/>
        </authorList>
    </citation>
    <scope>NUCLEOTIDE SEQUENCE [LARGE SCALE GENOMIC DNA]</scope>
    <source>
        <strain evidence="2">cv. Hass</strain>
    </source>
</reference>
<organism evidence="1 2">
    <name type="scientific">Persea americana</name>
    <name type="common">Avocado</name>
    <dbReference type="NCBI Taxonomy" id="3435"/>
    <lineage>
        <taxon>Eukaryota</taxon>
        <taxon>Viridiplantae</taxon>
        <taxon>Streptophyta</taxon>
        <taxon>Embryophyta</taxon>
        <taxon>Tracheophyta</taxon>
        <taxon>Spermatophyta</taxon>
        <taxon>Magnoliopsida</taxon>
        <taxon>Magnoliidae</taxon>
        <taxon>Laurales</taxon>
        <taxon>Lauraceae</taxon>
        <taxon>Persea</taxon>
    </lineage>
</organism>